<evidence type="ECO:0000256" key="2">
    <source>
        <dbReference type="ARBA" id="ARBA00004687"/>
    </source>
</evidence>
<keyword evidence="7 11" id="KW-1133">Transmembrane helix</keyword>
<comment type="pathway">
    <text evidence="2">Glycolipid biosynthesis; glycosylphosphatidylinositol-anchor biosynthesis.</text>
</comment>
<dbReference type="InterPro" id="IPR019540">
    <property type="entry name" value="PtdIno-glycan_biosynth_class_S"/>
</dbReference>
<keyword evidence="8 11" id="KW-0472">Membrane</keyword>
<evidence type="ECO:0000256" key="7">
    <source>
        <dbReference type="ARBA" id="ARBA00022989"/>
    </source>
</evidence>
<dbReference type="GO" id="GO:0006506">
    <property type="term" value="P:GPI anchor biosynthetic process"/>
    <property type="evidence" value="ECO:0007669"/>
    <property type="project" value="UniProtKB-UniPathway"/>
</dbReference>
<dbReference type="STRING" id="1213859.L2FLA2"/>
<evidence type="ECO:0000256" key="8">
    <source>
        <dbReference type="ARBA" id="ARBA00023136"/>
    </source>
</evidence>
<keyword evidence="4" id="KW-0337">GPI-anchor biosynthesis</keyword>
<comment type="subcellular location">
    <subcellularLocation>
        <location evidence="1">Endoplasmic reticulum membrane</location>
        <topology evidence="1">Multi-pass membrane protein</topology>
    </subcellularLocation>
</comment>
<dbReference type="GO" id="GO:0016255">
    <property type="term" value="P:attachment of GPI anchor to protein"/>
    <property type="evidence" value="ECO:0007669"/>
    <property type="project" value="InterPro"/>
</dbReference>
<evidence type="ECO:0000256" key="1">
    <source>
        <dbReference type="ARBA" id="ARBA00004477"/>
    </source>
</evidence>
<protein>
    <submittedName>
        <fullName evidence="12">GPI transamidase component PIG-S</fullName>
    </submittedName>
</protein>
<sequence length="522" mass="56245">MPVRDDVGSAAPDAAEKTTAVPPPYPDSRKAPPPEKPSDVSRRSLVILSFWAIVLFLGLPIWWMTTTIYRANLPLSGMADWADGKACRPVFPLQISVQANKLQEQEAQNLLRLTQHALDDLNDFSGHHLRLQLAPRDSHISGSEYDSQVALTIRLSPGESTTASLNPHSPILDITYPSNSIPSPTSSSSALASYIASELRSTYAEEQAIISYLLLAASGATDAKPQGVSPEAAESLAKRTTRSLRYSPTYHLSFSLFTSGSVPNTWDVEAAIRDYMKPMLDVLSPIHNFTIDTQVQLYATPGAQSQVLSKDDLASFINAAEWPLSPSIGGAPTVNFLLFVGNQTIGLDSGSETSQSWLIPQWGTVYLLSLPSTTSHVSAGAADADICGPLVISPRNAPVGFPSAATFNAHPHPLGRSAAASVVDTGILGSATMHHLERACASLGGPEGLEHARIAEAEAERAFFEKSMVGQLYFPDEHKIAVYLPLLGPVGVPLVMGLLNEIKAWRKRRRERAEAEANKKKL</sequence>
<organism evidence="12">
    <name type="scientific">Colletotrichum fructicola (strain Nara gc5)</name>
    <name type="common">Anthracnose fungus</name>
    <name type="synonym">Colletotrichum gloeosporioides (strain Nara gc5)</name>
    <dbReference type="NCBI Taxonomy" id="1213859"/>
    <lineage>
        <taxon>Eukaryota</taxon>
        <taxon>Fungi</taxon>
        <taxon>Dikarya</taxon>
        <taxon>Ascomycota</taxon>
        <taxon>Pezizomycotina</taxon>
        <taxon>Sordariomycetes</taxon>
        <taxon>Hypocreomycetidae</taxon>
        <taxon>Glomerellales</taxon>
        <taxon>Glomerellaceae</taxon>
        <taxon>Colletotrichum</taxon>
        <taxon>Colletotrichum gloeosporioides species complex</taxon>
    </lineage>
</organism>
<reference evidence="12" key="1">
    <citation type="submission" date="2012-08" db="EMBL/GenBank/DDBJ databases">
        <title>Genome analysis of Colletotrichum orbiculare and Colletotrichum fructicola.</title>
        <authorList>
            <person name="Gan P.H.P."/>
            <person name="Ikeda K."/>
            <person name="Irieda H."/>
            <person name="Narusaka M."/>
            <person name="O'Connell R.J."/>
            <person name="Narusaka Y."/>
            <person name="Takano Y."/>
            <person name="Kubo Y."/>
            <person name="Shirasu K."/>
        </authorList>
    </citation>
    <scope>NUCLEOTIDE SEQUENCE</scope>
    <source>
        <strain evidence="12">Nara gc5</strain>
    </source>
</reference>
<keyword evidence="5 11" id="KW-0812">Transmembrane</keyword>
<evidence type="ECO:0000256" key="11">
    <source>
        <dbReference type="SAM" id="Phobius"/>
    </source>
</evidence>
<dbReference type="GO" id="GO:0042765">
    <property type="term" value="C:GPI-anchor transamidase complex"/>
    <property type="evidence" value="ECO:0007669"/>
    <property type="project" value="InterPro"/>
</dbReference>
<evidence type="ECO:0000256" key="5">
    <source>
        <dbReference type="ARBA" id="ARBA00022692"/>
    </source>
</evidence>
<evidence type="ECO:0000256" key="10">
    <source>
        <dbReference type="SAM" id="MobiDB-lite"/>
    </source>
</evidence>
<dbReference type="EMBL" id="KB021000">
    <property type="protein sequence ID" value="ELA27132.1"/>
    <property type="molecule type" value="Genomic_DNA"/>
</dbReference>
<feature type="transmembrane region" description="Helical" evidence="11">
    <location>
        <begin position="45"/>
        <end position="64"/>
    </location>
</feature>
<dbReference type="HOGENOM" id="CLU_010026_3_1_1"/>
<feature type="region of interest" description="Disordered" evidence="10">
    <location>
        <begin position="1"/>
        <end position="39"/>
    </location>
</feature>
<dbReference type="PANTHER" id="PTHR21072:SF13">
    <property type="entry name" value="GPI TRANSAMIDASE COMPONENT PIG-S"/>
    <property type="match status" value="1"/>
</dbReference>
<feature type="transmembrane region" description="Helical" evidence="11">
    <location>
        <begin position="480"/>
        <end position="500"/>
    </location>
</feature>
<dbReference type="PANTHER" id="PTHR21072">
    <property type="entry name" value="GPI TRANSAMIDASE COMPONENT PIG-S"/>
    <property type="match status" value="1"/>
</dbReference>
<evidence type="ECO:0000256" key="3">
    <source>
        <dbReference type="ARBA" id="ARBA00005316"/>
    </source>
</evidence>
<accession>L2FLA2</accession>
<dbReference type="UniPathway" id="UPA00196"/>
<evidence type="ECO:0000256" key="6">
    <source>
        <dbReference type="ARBA" id="ARBA00022824"/>
    </source>
</evidence>
<keyword evidence="6" id="KW-0256">Endoplasmic reticulum</keyword>
<keyword evidence="9" id="KW-0325">Glycoprotein</keyword>
<dbReference type="AlphaFoldDB" id="L2FLA2"/>
<name>L2FLA2_COLFN</name>
<proteinExistence type="inferred from homology"/>
<gene>
    <name evidence="12" type="ORF">CGGC5_11947</name>
</gene>
<evidence type="ECO:0000256" key="9">
    <source>
        <dbReference type="ARBA" id="ARBA00023180"/>
    </source>
</evidence>
<evidence type="ECO:0000256" key="4">
    <source>
        <dbReference type="ARBA" id="ARBA00022502"/>
    </source>
</evidence>
<evidence type="ECO:0000313" key="12">
    <source>
        <dbReference type="EMBL" id="ELA27132.1"/>
    </source>
</evidence>
<feature type="compositionally biased region" description="Basic and acidic residues" evidence="10">
    <location>
        <begin position="27"/>
        <end position="39"/>
    </location>
</feature>
<dbReference type="Pfam" id="PF10510">
    <property type="entry name" value="PIG-S"/>
    <property type="match status" value="2"/>
</dbReference>
<comment type="similarity">
    <text evidence="3">Belongs to the PIGS family.</text>
</comment>